<gene>
    <name evidence="2" type="ORF">Ddye_004651</name>
</gene>
<feature type="compositionally biased region" description="Low complexity" evidence="1">
    <location>
        <begin position="96"/>
        <end position="110"/>
    </location>
</feature>
<keyword evidence="3" id="KW-1185">Reference proteome</keyword>
<sequence>MAKPGPSMPAKIRGSTRFYPYFKDYIGDIDGHMLHTNSIFTESGLHNFRRRECRSDEFPIESNNESSSPPANTDESKPIFQTQEEQREIGLINVVQQQERQQSYQQTNNHKQNKKTKGNPTNKKENQSKATREKDGKPGTQAKLSWHLSLNNAANASRVVLHPKIVIGN</sequence>
<comment type="caution">
    <text evidence="2">The sequence shown here is derived from an EMBL/GenBank/DDBJ whole genome shotgun (WGS) entry which is preliminary data.</text>
</comment>
<feature type="region of interest" description="Disordered" evidence="1">
    <location>
        <begin position="58"/>
        <end position="140"/>
    </location>
</feature>
<feature type="compositionally biased region" description="Low complexity" evidence="1">
    <location>
        <begin position="61"/>
        <end position="70"/>
    </location>
</feature>
<evidence type="ECO:0000256" key="1">
    <source>
        <dbReference type="SAM" id="MobiDB-lite"/>
    </source>
</evidence>
<dbReference type="AlphaFoldDB" id="A0AAD9XWJ9"/>
<reference evidence="2" key="1">
    <citation type="journal article" date="2023" name="Plant J.">
        <title>Genome sequences and population genomics provide insights into the demographic history, inbreeding, and mutation load of two 'living fossil' tree species of Dipteronia.</title>
        <authorList>
            <person name="Feng Y."/>
            <person name="Comes H.P."/>
            <person name="Chen J."/>
            <person name="Zhu S."/>
            <person name="Lu R."/>
            <person name="Zhang X."/>
            <person name="Li P."/>
            <person name="Qiu J."/>
            <person name="Olsen K.M."/>
            <person name="Qiu Y."/>
        </authorList>
    </citation>
    <scope>NUCLEOTIDE SEQUENCE</scope>
    <source>
        <strain evidence="2">KIB01</strain>
    </source>
</reference>
<name>A0AAD9XWJ9_9ROSI</name>
<dbReference type="Proteomes" id="UP001280121">
    <property type="component" value="Unassembled WGS sequence"/>
</dbReference>
<proteinExistence type="predicted"/>
<protein>
    <submittedName>
        <fullName evidence="2">Uncharacterized protein</fullName>
    </submittedName>
</protein>
<evidence type="ECO:0000313" key="3">
    <source>
        <dbReference type="Proteomes" id="UP001280121"/>
    </source>
</evidence>
<evidence type="ECO:0000313" key="2">
    <source>
        <dbReference type="EMBL" id="KAK2666077.1"/>
    </source>
</evidence>
<organism evidence="2 3">
    <name type="scientific">Dipteronia dyeriana</name>
    <dbReference type="NCBI Taxonomy" id="168575"/>
    <lineage>
        <taxon>Eukaryota</taxon>
        <taxon>Viridiplantae</taxon>
        <taxon>Streptophyta</taxon>
        <taxon>Embryophyta</taxon>
        <taxon>Tracheophyta</taxon>
        <taxon>Spermatophyta</taxon>
        <taxon>Magnoliopsida</taxon>
        <taxon>eudicotyledons</taxon>
        <taxon>Gunneridae</taxon>
        <taxon>Pentapetalae</taxon>
        <taxon>rosids</taxon>
        <taxon>malvids</taxon>
        <taxon>Sapindales</taxon>
        <taxon>Sapindaceae</taxon>
        <taxon>Hippocastanoideae</taxon>
        <taxon>Acereae</taxon>
        <taxon>Dipteronia</taxon>
    </lineage>
</organism>
<feature type="compositionally biased region" description="Basic and acidic residues" evidence="1">
    <location>
        <begin position="122"/>
        <end position="137"/>
    </location>
</feature>
<dbReference type="EMBL" id="JANJYI010000001">
    <property type="protein sequence ID" value="KAK2666077.1"/>
    <property type="molecule type" value="Genomic_DNA"/>
</dbReference>
<accession>A0AAD9XWJ9</accession>